<evidence type="ECO:0000313" key="3">
    <source>
        <dbReference type="Proteomes" id="UP000588586"/>
    </source>
</evidence>
<dbReference type="Gene3D" id="3.30.70.2660">
    <property type="match status" value="1"/>
</dbReference>
<protein>
    <submittedName>
        <fullName evidence="2">Type I-E CRISPR-associated protein Cas5/CasD</fullName>
    </submittedName>
</protein>
<dbReference type="Pfam" id="PF09704">
    <property type="entry name" value="Cas_Cas5d"/>
    <property type="match status" value="1"/>
</dbReference>
<dbReference type="InterPro" id="IPR010147">
    <property type="entry name" value="CRISPR-assoc_prot_CasD"/>
</dbReference>
<sequence>MAETSLVLRLAGPLQSWGARSQFNRRETQDRPTKSGVIGLLAAAQGRRRADSIEDLVGLRLAVRVDQPGSLLRDYHTVSDIRGVPLLSASTNAKGRQTSTSPKKFTHVTSRYYVQDAVFVAVVEGPRQLLEDLALAVLRPAYPLALGRRSCPPARPLLVTRNDNPDGESIWPGAAAEVVLAVPWQASESWQNRQNGVASMAYTVDDPEGMDVVSDVPVSFDPQRRQMVSRRVQHGWVTLTDGRDGSADARDHDPFALLGW</sequence>
<organism evidence="2 3">
    <name type="scientific">Knoellia koreensis</name>
    <dbReference type="NCBI Taxonomy" id="2730921"/>
    <lineage>
        <taxon>Bacteria</taxon>
        <taxon>Bacillati</taxon>
        <taxon>Actinomycetota</taxon>
        <taxon>Actinomycetes</taxon>
        <taxon>Micrococcales</taxon>
        <taxon>Intrasporangiaceae</taxon>
        <taxon>Knoellia</taxon>
    </lineage>
</organism>
<dbReference type="GO" id="GO:0051607">
    <property type="term" value="P:defense response to virus"/>
    <property type="evidence" value="ECO:0007669"/>
    <property type="project" value="UniProtKB-KW"/>
</dbReference>
<dbReference type="InterPro" id="IPR013422">
    <property type="entry name" value="CRISPR-assoc_prot_Cas5_N"/>
</dbReference>
<evidence type="ECO:0000256" key="1">
    <source>
        <dbReference type="ARBA" id="ARBA00023118"/>
    </source>
</evidence>
<accession>A0A849HG93</accession>
<keyword evidence="3" id="KW-1185">Reference proteome</keyword>
<evidence type="ECO:0000313" key="2">
    <source>
        <dbReference type="EMBL" id="NNM46438.1"/>
    </source>
</evidence>
<dbReference type="NCBIfam" id="TIGR02593">
    <property type="entry name" value="CRISPR_cas5"/>
    <property type="match status" value="1"/>
</dbReference>
<proteinExistence type="predicted"/>
<gene>
    <name evidence="2" type="primary">cas5e</name>
    <name evidence="2" type="ORF">HJG52_10520</name>
</gene>
<comment type="caution">
    <text evidence="2">The sequence shown here is derived from an EMBL/GenBank/DDBJ whole genome shotgun (WGS) entry which is preliminary data.</text>
</comment>
<reference evidence="2 3" key="1">
    <citation type="submission" date="2020-04" db="EMBL/GenBank/DDBJ databases">
        <title>Knoellia sp. isolate from air conditioner.</title>
        <authorList>
            <person name="Chea S."/>
            <person name="Kim D.-U."/>
        </authorList>
    </citation>
    <scope>NUCLEOTIDE SEQUENCE [LARGE SCALE GENOMIC DNA]</scope>
    <source>
        <strain evidence="2 3">DB2414S</strain>
    </source>
</reference>
<dbReference type="NCBIfam" id="TIGR01868">
    <property type="entry name" value="casD_Cas5e"/>
    <property type="match status" value="1"/>
</dbReference>
<dbReference type="CDD" id="cd09645">
    <property type="entry name" value="Cas5_I-E"/>
    <property type="match status" value="1"/>
</dbReference>
<name>A0A849HG93_9MICO</name>
<dbReference type="InterPro" id="IPR021124">
    <property type="entry name" value="CRISPR-assoc_prot_Cas5"/>
</dbReference>
<dbReference type="AlphaFoldDB" id="A0A849HG93"/>
<dbReference type="Proteomes" id="UP000588586">
    <property type="component" value="Unassembled WGS sequence"/>
</dbReference>
<keyword evidence="1" id="KW-0051">Antiviral defense</keyword>
<dbReference type="GO" id="GO:0003723">
    <property type="term" value="F:RNA binding"/>
    <property type="evidence" value="ECO:0007669"/>
    <property type="project" value="InterPro"/>
</dbReference>
<dbReference type="EMBL" id="JABEPQ010000002">
    <property type="protein sequence ID" value="NNM46438.1"/>
    <property type="molecule type" value="Genomic_DNA"/>
</dbReference>
<dbReference type="GO" id="GO:0043571">
    <property type="term" value="P:maintenance of CRISPR repeat elements"/>
    <property type="evidence" value="ECO:0007669"/>
    <property type="project" value="InterPro"/>
</dbReference>
<dbReference type="RefSeq" id="WP_171243541.1">
    <property type="nucleotide sequence ID" value="NZ_JABEPQ010000002.1"/>
</dbReference>